<name>A0A412WVU0_9BACT</name>
<dbReference type="Proteomes" id="UP000283589">
    <property type="component" value="Unassembled WGS sequence"/>
</dbReference>
<reference evidence="1 2" key="1">
    <citation type="submission" date="2018-08" db="EMBL/GenBank/DDBJ databases">
        <title>A genome reference for cultivated species of the human gut microbiota.</title>
        <authorList>
            <person name="Zou Y."/>
            <person name="Xue W."/>
            <person name="Luo G."/>
        </authorList>
    </citation>
    <scope>NUCLEOTIDE SEQUENCE [LARGE SCALE GENOMIC DNA]</scope>
    <source>
        <strain evidence="1 2">AF14-49</strain>
    </source>
</reference>
<dbReference type="EMBL" id="QRZA01000032">
    <property type="protein sequence ID" value="RGV31465.1"/>
    <property type="molecule type" value="Genomic_DNA"/>
</dbReference>
<comment type="caution">
    <text evidence="1">The sequence shown here is derived from an EMBL/GenBank/DDBJ whole genome shotgun (WGS) entry which is preliminary data.</text>
</comment>
<organism evidence="1 2">
    <name type="scientific">Butyricimonas virosa</name>
    <dbReference type="NCBI Taxonomy" id="544645"/>
    <lineage>
        <taxon>Bacteria</taxon>
        <taxon>Pseudomonadati</taxon>
        <taxon>Bacteroidota</taxon>
        <taxon>Bacteroidia</taxon>
        <taxon>Bacteroidales</taxon>
        <taxon>Odoribacteraceae</taxon>
        <taxon>Butyricimonas</taxon>
    </lineage>
</organism>
<protein>
    <submittedName>
        <fullName evidence="1">Uncharacterized protein</fullName>
    </submittedName>
</protein>
<accession>A0A412WVU0</accession>
<evidence type="ECO:0000313" key="1">
    <source>
        <dbReference type="EMBL" id="RGV31465.1"/>
    </source>
</evidence>
<sequence>MLKKHRKIKSGLSNIFPATVGYNVAVALKEDAVWEKESYQVGESQSDVIKVGESFKSVTLNSTSTFSKETLEVFFTNHSFGKANEYIIEEDGTYYLNSTPQNPQN</sequence>
<gene>
    <name evidence="1" type="ORF">DWW18_17305</name>
</gene>
<evidence type="ECO:0000313" key="2">
    <source>
        <dbReference type="Proteomes" id="UP000283589"/>
    </source>
</evidence>
<proteinExistence type="predicted"/>
<dbReference type="AlphaFoldDB" id="A0A412WVU0"/>